<dbReference type="Proteomes" id="UP000679722">
    <property type="component" value="Unassembled WGS sequence"/>
</dbReference>
<keyword evidence="6" id="KW-1185">Reference proteome</keyword>
<feature type="domain" description="GCVT N-terminal" evidence="2">
    <location>
        <begin position="382"/>
        <end position="645"/>
    </location>
</feature>
<dbReference type="EMBL" id="JAGSSV010000004">
    <property type="protein sequence ID" value="MBR7888241.1"/>
    <property type="molecule type" value="Genomic_DNA"/>
</dbReference>
<dbReference type="SUPFAM" id="SSF103025">
    <property type="entry name" value="Folate-binding domain"/>
    <property type="match status" value="1"/>
</dbReference>
<evidence type="ECO:0000313" key="5">
    <source>
        <dbReference type="EMBL" id="MBR7888241.1"/>
    </source>
</evidence>
<comment type="caution">
    <text evidence="5">The sequence shown here is derived from an EMBL/GenBank/DDBJ whole genome shotgun (WGS) entry which is preliminary data.</text>
</comment>
<evidence type="ECO:0000259" key="2">
    <source>
        <dbReference type="Pfam" id="PF01571"/>
    </source>
</evidence>
<keyword evidence="1" id="KW-0032">Aminotransferase</keyword>
<proteinExistence type="predicted"/>
<dbReference type="Gene3D" id="3.30.1360.120">
    <property type="entry name" value="Probable tRNA modification gtpase trme, domain 1"/>
    <property type="match status" value="1"/>
</dbReference>
<dbReference type="InterPro" id="IPR027266">
    <property type="entry name" value="TrmE/GcvT-like"/>
</dbReference>
<dbReference type="Pfam" id="PF01571">
    <property type="entry name" value="GCV_T"/>
    <property type="match status" value="1"/>
</dbReference>
<dbReference type="InterPro" id="IPR013977">
    <property type="entry name" value="GcvT_C"/>
</dbReference>
<dbReference type="Pfam" id="PF09347">
    <property type="entry name" value="DUF1989"/>
    <property type="match status" value="1"/>
</dbReference>
<protein>
    <submittedName>
        <fullName evidence="5">Aminomethyltransferase family protein</fullName>
    </submittedName>
</protein>
<feature type="domain" description="Aminomethyltransferase C-terminal" evidence="3">
    <location>
        <begin position="666"/>
        <end position="747"/>
    </location>
</feature>
<keyword evidence="1" id="KW-0808">Transferase</keyword>
<dbReference type="PANTHER" id="PTHR43757:SF2">
    <property type="entry name" value="AMINOMETHYLTRANSFERASE, MITOCHONDRIAL"/>
    <property type="match status" value="1"/>
</dbReference>
<dbReference type="SUPFAM" id="SSF101790">
    <property type="entry name" value="Aminomethyltransferase beta-barrel domain"/>
    <property type="match status" value="1"/>
</dbReference>
<evidence type="ECO:0000259" key="3">
    <source>
        <dbReference type="Pfam" id="PF08669"/>
    </source>
</evidence>
<reference evidence="6" key="1">
    <citation type="submission" date="2023-07" db="EMBL/GenBank/DDBJ databases">
        <title>Marinomonas vulgaris A79, complete genome.</title>
        <authorList>
            <person name="Ying J.-J."/>
        </authorList>
    </citation>
    <scope>NUCLEOTIDE SEQUENCE [LARGE SCALE GENOMIC DNA]</scope>
    <source>
        <strain evidence="6">A79</strain>
    </source>
</reference>
<evidence type="ECO:0000259" key="4">
    <source>
        <dbReference type="Pfam" id="PF09347"/>
    </source>
</evidence>
<sequence length="755" mass="84814">MEPKERHQVYRVQGQEALRLTIKQGECIEITSPDRQQGCEILLIPESILPTCFTEHPTAPASRARAQLAQQSTSAQQLSTQLSSWGITDAHLESAYCFDANELPNMIFDQATALIVLCCGENMPVDEQQPVTELYVKHGSSDRNNDLPAPLAEVKNEYRVPRCNAVSYQVKAGEWIQIIDVEGRQCSDFVALDYQALQQGKEIILDEVGTRSDTGRSTPLPGIYSKFTDPYQQNMMELVQDTVGRHDTFMYACNAKFYEESGYFGHANCTDNINRVLKPFGVKSRFGWPAINFFFNTVASQCGAIGFAEPYSRAGDYVLVRASRDMLCVSTACPDDIDPSNGWNPTDIHIRIYGAEHDFPRAIGYRLTPEELPRMTKQTGFHPSTSQLTKQFTEYRGYWVASEYDNWGAKAEYLACRERVAMIDLSPLRKLEIRGPDAEDFLQLALTRNVRRVSVGEIVYSAMCHETGGMIDDGTLFRLGEQTFRWVCGDSYGAIWLRELAEKRGFNVSIQESTDQIHNVAVQGPRSRELLQKLIWTRESQIDFVDLKWFHFLIGRLGGPDGIPLMVSRTGYTGELGFEVWCHPDHATKVWDAIWQAGQAFDIAPLGFDALDMLRIEAGLIFAEHEFCPETNPFEAGIGFTTPLKTQQEDFIGRAAIEQQSPASRKKLVGLRLESNDLVHHGDQVFNGRYPVGLVTSSMVSPLLKGQLAMCRVSPAFSEVGTELEIGQLDGQQKRIKAIVTGLPFYDPERTKVRS</sequence>
<name>A0ABS5H970_9GAMM</name>
<dbReference type="InterPro" id="IPR018959">
    <property type="entry name" value="DUF1989"/>
</dbReference>
<dbReference type="PANTHER" id="PTHR43757">
    <property type="entry name" value="AMINOMETHYLTRANSFERASE"/>
    <property type="match status" value="1"/>
</dbReference>
<evidence type="ECO:0000313" key="6">
    <source>
        <dbReference type="Proteomes" id="UP000679722"/>
    </source>
</evidence>
<accession>A0ABS5H970</accession>
<organism evidence="5 6">
    <name type="scientific">Marinomonas vulgaris</name>
    <dbReference type="NCBI Taxonomy" id="2823372"/>
    <lineage>
        <taxon>Bacteria</taxon>
        <taxon>Pseudomonadati</taxon>
        <taxon>Pseudomonadota</taxon>
        <taxon>Gammaproteobacteria</taxon>
        <taxon>Oceanospirillales</taxon>
        <taxon>Oceanospirillaceae</taxon>
        <taxon>Marinomonas</taxon>
    </lineage>
</organism>
<dbReference type="InterPro" id="IPR029043">
    <property type="entry name" value="GcvT/YgfZ_C"/>
</dbReference>
<dbReference type="Pfam" id="PF08669">
    <property type="entry name" value="GCV_T_C"/>
    <property type="match status" value="1"/>
</dbReference>
<evidence type="ECO:0000256" key="1">
    <source>
        <dbReference type="ARBA" id="ARBA00022576"/>
    </source>
</evidence>
<dbReference type="InterPro" id="IPR006222">
    <property type="entry name" value="GCVT_N"/>
</dbReference>
<gene>
    <name evidence="5" type="ORF">J9B83_04730</name>
</gene>
<dbReference type="InterPro" id="IPR028896">
    <property type="entry name" value="GcvT/YgfZ/DmdA"/>
</dbReference>
<feature type="domain" description="DUF1989" evidence="4">
    <location>
        <begin position="159"/>
        <end position="327"/>
    </location>
</feature>